<evidence type="ECO:0000313" key="4">
    <source>
        <dbReference type="Proteomes" id="UP000594454"/>
    </source>
</evidence>
<dbReference type="SUPFAM" id="SSF52972">
    <property type="entry name" value="ITPase-like"/>
    <property type="match status" value="1"/>
</dbReference>
<evidence type="ECO:0000313" key="3">
    <source>
        <dbReference type="EMBL" id="CAD7085759.1"/>
    </source>
</evidence>
<keyword evidence="2" id="KW-0378">Hydrolase</keyword>
<dbReference type="OrthoDB" id="10267058at2759"/>
<dbReference type="PANTHER" id="PTHR43213:SF5">
    <property type="entry name" value="BIFUNCTIONAL DTTP_UTP PYROPHOSPHATASE_METHYLTRANSFERASE PROTEIN-RELATED"/>
    <property type="match status" value="1"/>
</dbReference>
<dbReference type="FunCoup" id="A0A7R8YUY4">
    <property type="interactions" value="169"/>
</dbReference>
<dbReference type="PIRSF" id="PIRSF006305">
    <property type="entry name" value="Maf"/>
    <property type="match status" value="1"/>
</dbReference>
<gene>
    <name evidence="3" type="ORF">HERILL_LOCUS8579</name>
</gene>
<name>A0A7R8YUY4_HERIL</name>
<dbReference type="Gene3D" id="3.90.950.10">
    <property type="match status" value="1"/>
</dbReference>
<dbReference type="PANTHER" id="PTHR43213">
    <property type="entry name" value="BIFUNCTIONAL DTTP/UTP PYROPHOSPHATASE/METHYLTRANSFERASE PROTEIN-RELATED"/>
    <property type="match status" value="1"/>
</dbReference>
<dbReference type="HAMAP" id="MF_00528">
    <property type="entry name" value="Maf"/>
    <property type="match status" value="1"/>
</dbReference>
<dbReference type="InParanoid" id="A0A7R8YUY4"/>
<dbReference type="Pfam" id="PF02545">
    <property type="entry name" value="Maf"/>
    <property type="match status" value="1"/>
</dbReference>
<accession>A0A7R8YUY4</accession>
<sequence length="211" mass="23204">MLAPIKNILKNHRIILASGSPRRQELVRGLGFNAELLPSTFEENLDPDDFPSPKEFVTATAGGKALEVWNRVRDTKNELEASKPTIVIAADTVVVLDGKIYGKPERPDRAVEMLTELSGNTHEVYTGVVIKHSEGEVRFCETTKVSFGKLSSEQIKAYVDSGEPLDKAGGYGIQGVGGSMIERIDGDYFTVMGLPLYRLCVELCNIFEKRG</sequence>
<comment type="cofactor">
    <cofactor evidence="1">
        <name>a divalent metal cation</name>
        <dbReference type="ChEBI" id="CHEBI:60240"/>
    </cofactor>
</comment>
<dbReference type="Proteomes" id="UP000594454">
    <property type="component" value="Chromosome 3"/>
</dbReference>
<dbReference type="OMA" id="VIGCDSV"/>
<dbReference type="CDD" id="cd00555">
    <property type="entry name" value="Maf"/>
    <property type="match status" value="1"/>
</dbReference>
<reference evidence="3 4" key="1">
    <citation type="submission" date="2020-11" db="EMBL/GenBank/DDBJ databases">
        <authorList>
            <person name="Wallbank WR R."/>
            <person name="Pardo Diaz C."/>
            <person name="Kozak K."/>
            <person name="Martin S."/>
            <person name="Jiggins C."/>
            <person name="Moest M."/>
            <person name="Warren A I."/>
            <person name="Generalovic N T."/>
            <person name="Byers J.R.P. K."/>
            <person name="Montejo-Kovacevich G."/>
            <person name="Yen C E."/>
        </authorList>
    </citation>
    <scope>NUCLEOTIDE SEQUENCE [LARGE SCALE GENOMIC DNA]</scope>
</reference>
<keyword evidence="4" id="KW-1185">Reference proteome</keyword>
<evidence type="ECO:0000256" key="1">
    <source>
        <dbReference type="ARBA" id="ARBA00001968"/>
    </source>
</evidence>
<evidence type="ECO:0000256" key="2">
    <source>
        <dbReference type="ARBA" id="ARBA00022801"/>
    </source>
</evidence>
<dbReference type="AlphaFoldDB" id="A0A7R8YUY4"/>
<proteinExistence type="inferred from homology"/>
<dbReference type="EMBL" id="LR899011">
    <property type="protein sequence ID" value="CAD7085759.1"/>
    <property type="molecule type" value="Genomic_DNA"/>
</dbReference>
<dbReference type="NCBIfam" id="TIGR00172">
    <property type="entry name" value="maf"/>
    <property type="match status" value="1"/>
</dbReference>
<dbReference type="InterPro" id="IPR029001">
    <property type="entry name" value="ITPase-like_fam"/>
</dbReference>
<protein>
    <submittedName>
        <fullName evidence="3">Uncharacterized protein</fullName>
    </submittedName>
</protein>
<dbReference type="InterPro" id="IPR003697">
    <property type="entry name" value="Maf-like"/>
</dbReference>
<organism evidence="3 4">
    <name type="scientific">Hermetia illucens</name>
    <name type="common">Black soldier fly</name>
    <dbReference type="NCBI Taxonomy" id="343691"/>
    <lineage>
        <taxon>Eukaryota</taxon>
        <taxon>Metazoa</taxon>
        <taxon>Ecdysozoa</taxon>
        <taxon>Arthropoda</taxon>
        <taxon>Hexapoda</taxon>
        <taxon>Insecta</taxon>
        <taxon>Pterygota</taxon>
        <taxon>Neoptera</taxon>
        <taxon>Endopterygota</taxon>
        <taxon>Diptera</taxon>
        <taxon>Brachycera</taxon>
        <taxon>Stratiomyomorpha</taxon>
        <taxon>Stratiomyidae</taxon>
        <taxon>Hermetiinae</taxon>
        <taxon>Hermetia</taxon>
    </lineage>
</organism>
<dbReference type="GO" id="GO:0047429">
    <property type="term" value="F:nucleoside triphosphate diphosphatase activity"/>
    <property type="evidence" value="ECO:0007669"/>
    <property type="project" value="InterPro"/>
</dbReference>